<dbReference type="Gene3D" id="6.10.340.10">
    <property type="match status" value="1"/>
</dbReference>
<dbReference type="Pfam" id="PF00512">
    <property type="entry name" value="HisKA"/>
    <property type="match status" value="1"/>
</dbReference>
<dbReference type="CDD" id="cd00082">
    <property type="entry name" value="HisKA"/>
    <property type="match status" value="1"/>
</dbReference>
<keyword evidence="6" id="KW-0808">Transferase</keyword>
<evidence type="ECO:0000256" key="6">
    <source>
        <dbReference type="ARBA" id="ARBA00022679"/>
    </source>
</evidence>
<sequence length="356" mass="40100">MRVGIRKRLIFSFLSMLLLPMFMVLVTANIPEVMSDAQNLLVLLAFAIPFFLCAILLVWIISSNILRPLYELVSATKKITSGNFDFSISYNKNDEMGDLCAAFDLMIDQLKTSMQKQEMLEHSRKELIVSISHDLRTPMSSIKGYVEGLQDGIIHDREKFNRYIAVIKNKTESLDNLIESLFQYSQLDINEIKEALCVRESRELLQSIIAPIEIEFIDQPVQLEVIKPLPSVRLYANVNSLSQVFDNLISNAKRYLSENGTIRIEVNIDGDNLKVSITDNGAGISQEELPHVFDQFYRTEKSRSRSFGGAGLGLAICKKVIENHGGRIWAESVLDVGTTFCFTLPISSLNAKSLGH</sequence>
<evidence type="ECO:0000259" key="15">
    <source>
        <dbReference type="PROSITE" id="PS50109"/>
    </source>
</evidence>
<dbReference type="SMART" id="SM00388">
    <property type="entry name" value="HisKA"/>
    <property type="match status" value="1"/>
</dbReference>
<dbReference type="InterPro" id="IPR036097">
    <property type="entry name" value="HisK_dim/P_sf"/>
</dbReference>
<comment type="caution">
    <text evidence="17">The sequence shown here is derived from an EMBL/GenBank/DDBJ whole genome shotgun (WGS) entry which is preliminary data.</text>
</comment>
<dbReference type="Gene3D" id="3.30.565.10">
    <property type="entry name" value="Histidine kinase-like ATPase, C-terminal domain"/>
    <property type="match status" value="1"/>
</dbReference>
<dbReference type="PANTHER" id="PTHR45528">
    <property type="entry name" value="SENSOR HISTIDINE KINASE CPXA"/>
    <property type="match status" value="1"/>
</dbReference>
<dbReference type="Gene3D" id="1.10.287.130">
    <property type="match status" value="1"/>
</dbReference>
<organism evidence="17 18">
    <name type="scientific">Paenibacillus yanchengensis</name>
    <dbReference type="NCBI Taxonomy" id="2035833"/>
    <lineage>
        <taxon>Bacteria</taxon>
        <taxon>Bacillati</taxon>
        <taxon>Bacillota</taxon>
        <taxon>Bacilli</taxon>
        <taxon>Bacillales</taxon>
        <taxon>Paenibacillaceae</taxon>
        <taxon>Paenibacillus</taxon>
    </lineage>
</organism>
<keyword evidence="18" id="KW-1185">Reference proteome</keyword>
<dbReference type="SMART" id="SM00387">
    <property type="entry name" value="HATPase_c"/>
    <property type="match status" value="1"/>
</dbReference>
<keyword evidence="10" id="KW-0067">ATP-binding</keyword>
<evidence type="ECO:0000256" key="5">
    <source>
        <dbReference type="ARBA" id="ARBA00022553"/>
    </source>
</evidence>
<comment type="catalytic activity">
    <reaction evidence="1">
        <text>ATP + protein L-histidine = ADP + protein N-phospho-L-histidine.</text>
        <dbReference type="EC" id="2.7.13.3"/>
    </reaction>
</comment>
<keyword evidence="9 17" id="KW-0418">Kinase</keyword>
<feature type="domain" description="HAMP" evidence="16">
    <location>
        <begin position="63"/>
        <end position="115"/>
    </location>
</feature>
<evidence type="ECO:0000256" key="2">
    <source>
        <dbReference type="ARBA" id="ARBA00004651"/>
    </source>
</evidence>
<evidence type="ECO:0000256" key="8">
    <source>
        <dbReference type="ARBA" id="ARBA00022741"/>
    </source>
</evidence>
<evidence type="ECO:0000256" key="11">
    <source>
        <dbReference type="ARBA" id="ARBA00022989"/>
    </source>
</evidence>
<evidence type="ECO:0000256" key="10">
    <source>
        <dbReference type="ARBA" id="ARBA00022840"/>
    </source>
</evidence>
<dbReference type="Proteomes" id="UP001597362">
    <property type="component" value="Unassembled WGS sequence"/>
</dbReference>
<dbReference type="EC" id="2.7.13.3" evidence="3"/>
<dbReference type="InterPro" id="IPR003661">
    <property type="entry name" value="HisK_dim/P_dom"/>
</dbReference>
<feature type="transmembrane region" description="Helical" evidence="14">
    <location>
        <begin position="40"/>
        <end position="61"/>
    </location>
</feature>
<dbReference type="PANTHER" id="PTHR45528:SF1">
    <property type="entry name" value="SENSOR HISTIDINE KINASE CPXA"/>
    <property type="match status" value="1"/>
</dbReference>
<evidence type="ECO:0000256" key="14">
    <source>
        <dbReference type="SAM" id="Phobius"/>
    </source>
</evidence>
<gene>
    <name evidence="17" type="ORF">ACFSJH_07950</name>
</gene>
<keyword evidence="8" id="KW-0547">Nucleotide-binding</keyword>
<dbReference type="Pfam" id="PF02518">
    <property type="entry name" value="HATPase_c"/>
    <property type="match status" value="1"/>
</dbReference>
<reference evidence="18" key="1">
    <citation type="journal article" date="2019" name="Int. J. Syst. Evol. Microbiol.">
        <title>The Global Catalogue of Microorganisms (GCM) 10K type strain sequencing project: providing services to taxonomists for standard genome sequencing and annotation.</title>
        <authorList>
            <consortium name="The Broad Institute Genomics Platform"/>
            <consortium name="The Broad Institute Genome Sequencing Center for Infectious Disease"/>
            <person name="Wu L."/>
            <person name="Ma J."/>
        </authorList>
    </citation>
    <scope>NUCLEOTIDE SEQUENCE [LARGE SCALE GENOMIC DNA]</scope>
    <source>
        <strain evidence="18">GH52</strain>
    </source>
</reference>
<dbReference type="PRINTS" id="PR00344">
    <property type="entry name" value="BCTRLSENSOR"/>
</dbReference>
<dbReference type="RefSeq" id="WP_377771041.1">
    <property type="nucleotide sequence ID" value="NZ_JBHUHO010000024.1"/>
</dbReference>
<dbReference type="EMBL" id="JBHUHO010000024">
    <property type="protein sequence ID" value="MFD2115659.1"/>
    <property type="molecule type" value="Genomic_DNA"/>
</dbReference>
<feature type="transmembrane region" description="Helical" evidence="14">
    <location>
        <begin position="9"/>
        <end position="28"/>
    </location>
</feature>
<dbReference type="InterPro" id="IPR003594">
    <property type="entry name" value="HATPase_dom"/>
</dbReference>
<dbReference type="SMART" id="SM00304">
    <property type="entry name" value="HAMP"/>
    <property type="match status" value="1"/>
</dbReference>
<keyword evidence="7 14" id="KW-0812">Transmembrane</keyword>
<protein>
    <recommendedName>
        <fullName evidence="3">histidine kinase</fullName>
        <ecNumber evidence="3">2.7.13.3</ecNumber>
    </recommendedName>
</protein>
<evidence type="ECO:0000256" key="9">
    <source>
        <dbReference type="ARBA" id="ARBA00022777"/>
    </source>
</evidence>
<evidence type="ECO:0000256" key="7">
    <source>
        <dbReference type="ARBA" id="ARBA00022692"/>
    </source>
</evidence>
<dbReference type="InterPro" id="IPR003660">
    <property type="entry name" value="HAMP_dom"/>
</dbReference>
<feature type="domain" description="Histidine kinase" evidence="15">
    <location>
        <begin position="130"/>
        <end position="348"/>
    </location>
</feature>
<dbReference type="InterPro" id="IPR036890">
    <property type="entry name" value="HATPase_C_sf"/>
</dbReference>
<evidence type="ECO:0000313" key="17">
    <source>
        <dbReference type="EMBL" id="MFD2115659.1"/>
    </source>
</evidence>
<dbReference type="PROSITE" id="PS50885">
    <property type="entry name" value="HAMP"/>
    <property type="match status" value="1"/>
</dbReference>
<evidence type="ECO:0000256" key="3">
    <source>
        <dbReference type="ARBA" id="ARBA00012438"/>
    </source>
</evidence>
<dbReference type="Pfam" id="PF00672">
    <property type="entry name" value="HAMP"/>
    <property type="match status" value="1"/>
</dbReference>
<accession>A0ABW4YJ35</accession>
<proteinExistence type="predicted"/>
<keyword evidence="5" id="KW-0597">Phosphoprotein</keyword>
<name>A0ABW4YJ35_9BACL</name>
<dbReference type="SUPFAM" id="SSF55874">
    <property type="entry name" value="ATPase domain of HSP90 chaperone/DNA topoisomerase II/histidine kinase"/>
    <property type="match status" value="1"/>
</dbReference>
<keyword evidence="4" id="KW-1003">Cell membrane</keyword>
<keyword evidence="11 14" id="KW-1133">Transmembrane helix</keyword>
<dbReference type="InterPro" id="IPR050398">
    <property type="entry name" value="HssS/ArlS-like"/>
</dbReference>
<keyword evidence="12" id="KW-0902">Two-component regulatory system</keyword>
<dbReference type="CDD" id="cd06225">
    <property type="entry name" value="HAMP"/>
    <property type="match status" value="1"/>
</dbReference>
<dbReference type="InterPro" id="IPR005467">
    <property type="entry name" value="His_kinase_dom"/>
</dbReference>
<evidence type="ECO:0000256" key="12">
    <source>
        <dbReference type="ARBA" id="ARBA00023012"/>
    </source>
</evidence>
<dbReference type="GO" id="GO:0016301">
    <property type="term" value="F:kinase activity"/>
    <property type="evidence" value="ECO:0007669"/>
    <property type="project" value="UniProtKB-KW"/>
</dbReference>
<evidence type="ECO:0000256" key="13">
    <source>
        <dbReference type="ARBA" id="ARBA00023136"/>
    </source>
</evidence>
<dbReference type="SUPFAM" id="SSF47384">
    <property type="entry name" value="Homodimeric domain of signal transducing histidine kinase"/>
    <property type="match status" value="1"/>
</dbReference>
<comment type="subcellular location">
    <subcellularLocation>
        <location evidence="2">Cell membrane</location>
        <topology evidence="2">Multi-pass membrane protein</topology>
    </subcellularLocation>
</comment>
<keyword evidence="13 14" id="KW-0472">Membrane</keyword>
<evidence type="ECO:0000256" key="4">
    <source>
        <dbReference type="ARBA" id="ARBA00022475"/>
    </source>
</evidence>
<evidence type="ECO:0000259" key="16">
    <source>
        <dbReference type="PROSITE" id="PS50885"/>
    </source>
</evidence>
<evidence type="ECO:0000256" key="1">
    <source>
        <dbReference type="ARBA" id="ARBA00000085"/>
    </source>
</evidence>
<evidence type="ECO:0000313" key="18">
    <source>
        <dbReference type="Proteomes" id="UP001597362"/>
    </source>
</evidence>
<dbReference type="SUPFAM" id="SSF158472">
    <property type="entry name" value="HAMP domain-like"/>
    <property type="match status" value="1"/>
</dbReference>
<dbReference type="CDD" id="cd00075">
    <property type="entry name" value="HATPase"/>
    <property type="match status" value="1"/>
</dbReference>
<dbReference type="InterPro" id="IPR004358">
    <property type="entry name" value="Sig_transdc_His_kin-like_C"/>
</dbReference>
<dbReference type="PROSITE" id="PS50109">
    <property type="entry name" value="HIS_KIN"/>
    <property type="match status" value="1"/>
</dbReference>